<evidence type="ECO:0000256" key="1">
    <source>
        <dbReference type="ARBA" id="ARBA00007749"/>
    </source>
</evidence>
<keyword evidence="5" id="KW-0732">Signal</keyword>
<feature type="domain" description="Metallo-beta-lactamase" evidence="6">
    <location>
        <begin position="93"/>
        <end position="297"/>
    </location>
</feature>
<gene>
    <name evidence="7" type="ORF">FXV83_04015</name>
</gene>
<keyword evidence="8" id="KW-1185">Reference proteome</keyword>
<proteinExistence type="inferred from homology"/>
<reference evidence="7 8" key="1">
    <citation type="submission" date="2019-08" db="EMBL/GenBank/DDBJ databases">
        <title>Bradyrhizobium hipponensis sp. nov., a rhizobium isolated from a Lupinus angustifolius root nodule in Tunisia.</title>
        <authorList>
            <person name="Off K."/>
            <person name="Rejili M."/>
            <person name="Mars M."/>
            <person name="Brachmann A."/>
            <person name="Marin M."/>
        </authorList>
    </citation>
    <scope>NUCLEOTIDE SEQUENCE [LARGE SCALE GENOMIC DNA]</scope>
    <source>
        <strain evidence="8">aSej3</strain>
    </source>
</reference>
<comment type="caution">
    <text evidence="7">The sequence shown here is derived from an EMBL/GenBank/DDBJ whole genome shotgun (WGS) entry which is preliminary data.</text>
</comment>
<dbReference type="SUPFAM" id="SSF56281">
    <property type="entry name" value="Metallo-hydrolase/oxidoreductase"/>
    <property type="match status" value="1"/>
</dbReference>
<keyword evidence="4" id="KW-0862">Zinc</keyword>
<dbReference type="GO" id="GO:0046872">
    <property type="term" value="F:metal ion binding"/>
    <property type="evidence" value="ECO:0007669"/>
    <property type="project" value="UniProtKB-KW"/>
</dbReference>
<dbReference type="Gene3D" id="3.60.15.10">
    <property type="entry name" value="Ribonuclease Z/Hydroxyacylglutathione hydrolase-like"/>
    <property type="match status" value="1"/>
</dbReference>
<dbReference type="Pfam" id="PF00753">
    <property type="entry name" value="Lactamase_B"/>
    <property type="match status" value="1"/>
</dbReference>
<feature type="chain" id="PRO_5024418931" evidence="5">
    <location>
        <begin position="28"/>
        <end position="323"/>
    </location>
</feature>
<sequence length="323" mass="33774">MKIDRRTFGRAALGAGTLALAGTGSFAAKGATPDTTTAAPLPAAHRFALGDFTITALSDGFLNLGLDLFPAADPAAAEALLTRAFLPKTIATSVNAYLVTRGSRRILIDTGTASAMGPTLGHLPEALVAAGVKREEIDTVIVTHLHPDHANGLIGAGGEAAFPAAEIVVANVEFAFWHDDGILSQAPDPMRPFFEMARKSLGPYRGKIRQMGGEVEIAPGIAAVPAPGHTPGHLALRIGSGDANMLLFTDVIHSSTLQFAHPEWAIAFDVDQAAAVATRKKVLDMVSADRLLVAGMHLPFPGVGHVTREGNAYSYIPMPWPAL</sequence>
<dbReference type="InterPro" id="IPR001279">
    <property type="entry name" value="Metallo-B-lactamas"/>
</dbReference>
<keyword evidence="3 7" id="KW-0378">Hydrolase</keyword>
<dbReference type="PROSITE" id="PS51318">
    <property type="entry name" value="TAT"/>
    <property type="match status" value="1"/>
</dbReference>
<dbReference type="PANTHER" id="PTHR42978:SF6">
    <property type="entry name" value="QUORUM-QUENCHING LACTONASE YTNP-RELATED"/>
    <property type="match status" value="1"/>
</dbReference>
<dbReference type="GO" id="GO:0016787">
    <property type="term" value="F:hydrolase activity"/>
    <property type="evidence" value="ECO:0007669"/>
    <property type="project" value="UniProtKB-KW"/>
</dbReference>
<keyword evidence="2" id="KW-0479">Metal-binding</keyword>
<evidence type="ECO:0000256" key="5">
    <source>
        <dbReference type="SAM" id="SignalP"/>
    </source>
</evidence>
<dbReference type="InterPro" id="IPR006311">
    <property type="entry name" value="TAT_signal"/>
</dbReference>
<evidence type="ECO:0000313" key="7">
    <source>
        <dbReference type="EMBL" id="TYO67940.1"/>
    </source>
</evidence>
<dbReference type="Proteomes" id="UP000324797">
    <property type="component" value="Unassembled WGS sequence"/>
</dbReference>
<evidence type="ECO:0000256" key="3">
    <source>
        <dbReference type="ARBA" id="ARBA00022801"/>
    </source>
</evidence>
<dbReference type="RefSeq" id="WP_148737891.1">
    <property type="nucleotide sequence ID" value="NZ_VSTH01000014.1"/>
</dbReference>
<comment type="similarity">
    <text evidence="1">Belongs to the metallo-beta-lactamase superfamily.</text>
</comment>
<protein>
    <submittedName>
        <fullName evidence="7">MBL fold metallo-hydrolase</fullName>
    </submittedName>
</protein>
<dbReference type="InterPro" id="IPR051013">
    <property type="entry name" value="MBL_superfamily_lactonases"/>
</dbReference>
<dbReference type="AlphaFoldDB" id="A0A5S4YU78"/>
<feature type="signal peptide" evidence="5">
    <location>
        <begin position="1"/>
        <end position="27"/>
    </location>
</feature>
<evidence type="ECO:0000313" key="8">
    <source>
        <dbReference type="Proteomes" id="UP000324797"/>
    </source>
</evidence>
<evidence type="ECO:0000256" key="4">
    <source>
        <dbReference type="ARBA" id="ARBA00022833"/>
    </source>
</evidence>
<dbReference type="EMBL" id="VSTH01000014">
    <property type="protein sequence ID" value="TYO67940.1"/>
    <property type="molecule type" value="Genomic_DNA"/>
</dbReference>
<evidence type="ECO:0000259" key="6">
    <source>
        <dbReference type="SMART" id="SM00849"/>
    </source>
</evidence>
<evidence type="ECO:0000256" key="2">
    <source>
        <dbReference type="ARBA" id="ARBA00022723"/>
    </source>
</evidence>
<organism evidence="7 8">
    <name type="scientific">Bradyrhizobium hipponense</name>
    <dbReference type="NCBI Taxonomy" id="2605638"/>
    <lineage>
        <taxon>Bacteria</taxon>
        <taxon>Pseudomonadati</taxon>
        <taxon>Pseudomonadota</taxon>
        <taxon>Alphaproteobacteria</taxon>
        <taxon>Hyphomicrobiales</taxon>
        <taxon>Nitrobacteraceae</taxon>
        <taxon>Bradyrhizobium</taxon>
    </lineage>
</organism>
<name>A0A5S4YU78_9BRAD</name>
<dbReference type="SMART" id="SM00849">
    <property type="entry name" value="Lactamase_B"/>
    <property type="match status" value="1"/>
</dbReference>
<dbReference type="PANTHER" id="PTHR42978">
    <property type="entry name" value="QUORUM-QUENCHING LACTONASE YTNP-RELATED-RELATED"/>
    <property type="match status" value="1"/>
</dbReference>
<dbReference type="InterPro" id="IPR036866">
    <property type="entry name" value="RibonucZ/Hydroxyglut_hydro"/>
</dbReference>
<dbReference type="CDD" id="cd07720">
    <property type="entry name" value="OPHC2-like_MBL-fold"/>
    <property type="match status" value="1"/>
</dbReference>
<accession>A0A5S4YU78</accession>